<gene>
    <name evidence="4" type="ORF">SAMN04489746_0912</name>
</gene>
<dbReference type="RefSeq" id="WP_002562922.1">
    <property type="nucleotide sequence ID" value="NZ_FNSH01000001.1"/>
</dbReference>
<evidence type="ECO:0000313" key="4">
    <source>
        <dbReference type="EMBL" id="SEB70512.1"/>
    </source>
</evidence>
<feature type="compositionally biased region" description="Acidic residues" evidence="1">
    <location>
        <begin position="255"/>
        <end position="273"/>
    </location>
</feature>
<organism evidence="4 5">
    <name type="scientific">Atopobium minutum</name>
    <dbReference type="NCBI Taxonomy" id="1381"/>
    <lineage>
        <taxon>Bacteria</taxon>
        <taxon>Bacillati</taxon>
        <taxon>Actinomycetota</taxon>
        <taxon>Coriobacteriia</taxon>
        <taxon>Coriobacteriales</taxon>
        <taxon>Atopobiaceae</taxon>
        <taxon>Atopobium</taxon>
    </lineage>
</organism>
<evidence type="ECO:0000259" key="3">
    <source>
        <dbReference type="Pfam" id="PF04389"/>
    </source>
</evidence>
<feature type="domain" description="Peptidase M28" evidence="3">
    <location>
        <begin position="696"/>
        <end position="807"/>
    </location>
</feature>
<evidence type="ECO:0000256" key="1">
    <source>
        <dbReference type="SAM" id="MobiDB-lite"/>
    </source>
</evidence>
<dbReference type="Proteomes" id="UP000183687">
    <property type="component" value="Unassembled WGS sequence"/>
</dbReference>
<evidence type="ECO:0000313" key="5">
    <source>
        <dbReference type="Proteomes" id="UP000183687"/>
    </source>
</evidence>
<dbReference type="InterPro" id="IPR007484">
    <property type="entry name" value="Peptidase_M28"/>
</dbReference>
<comment type="caution">
    <text evidence="4">The sequence shown here is derived from an EMBL/GenBank/DDBJ whole genome shotgun (WGS) entry which is preliminary data.</text>
</comment>
<accession>A0AB38A6N2</accession>
<reference evidence="4 5" key="1">
    <citation type="submission" date="2016-10" db="EMBL/GenBank/DDBJ databases">
        <authorList>
            <person name="Varghese N."/>
            <person name="Submissions S."/>
        </authorList>
    </citation>
    <scope>NUCLEOTIDE SEQUENCE [LARGE SCALE GENOMIC DNA]</scope>
    <source>
        <strain evidence="4 5">DSM 20586</strain>
    </source>
</reference>
<keyword evidence="2" id="KW-0812">Transmembrane</keyword>
<dbReference type="Gene3D" id="3.40.630.10">
    <property type="entry name" value="Zn peptidases"/>
    <property type="match status" value="2"/>
</dbReference>
<protein>
    <submittedName>
        <fullName evidence="4">Peptidase family M28</fullName>
    </submittedName>
</protein>
<feature type="transmembrane region" description="Helical" evidence="2">
    <location>
        <begin position="57"/>
        <end position="76"/>
    </location>
</feature>
<dbReference type="Pfam" id="PF04389">
    <property type="entry name" value="Peptidase_M28"/>
    <property type="match status" value="1"/>
</dbReference>
<name>A0AB38A6N2_9ACTN</name>
<feature type="region of interest" description="Disordered" evidence="1">
    <location>
        <begin position="630"/>
        <end position="649"/>
    </location>
</feature>
<sequence>MPTRTNRYLEYLDQQTPIAPANSQEELQEAQNIEAFFLSRGLETSVQEFDASTAAPIIRAIMQIILLVGILLSHIGNTPLSVVAMFITLAAAVLLVMDVMGKDIFTRRTPPAKSQNVVAVHRACGPLVSKGNRPIVIVAHYDTPYENFLFNPAIAKAQPYIRIAAVWSVPLVALCVIFQPFVILGGFRTLLWFVGILAGLAPCCVGVATLAERRMGCTTGANDNKSSIAALFDIAATLRPTEEEKVQAFQKEGTLSEDSDQDDIADGETDGEDAVMPQPQPQPQPRYEEVIGVRHGEEVLRQLGMLPTSCEIEYVEPKIIEYVVPQTDQADSVTAASTFDSIVEQNPADEEFSQGPVDGVDQTAGKTTHLKMPVAVTDFFSRVKDFASSKMRHPAPSDVPLVETSFDQENAAAVEGEVPATKNGAAPDSTAEKTVAVPALDETVIAQNAAAASKTSELPDLSAEEQVNLARRVSLFDLPDPSHAEVDPLSPETVDDAPVMAEEDMPKPAHATQDAHNTPQLSLVDDKSAAQPGIPTVSKLSADVMHASSQASARKKLRLFGKKKQTDESLSEYLGVDEDFDAKTDGNKIGSWDNFADHDTKSASHDSDDSDTPWKGGATRNSKFQVIEGEANENTDEPNDQVTSEDVPTDEELRDAVLSMSDDELLCHDIWLVALGSSSLDHAGMTAFLQEYRRSCRGSFVINLDSIGAGQLTMYTNEGVYHSRRADRRLTRLLTNTANDLHIDLVKAGHRWGDTDATNAMRSSMRSVTLAGVDENGIPALSHTADDVIEEVDPRQIKSVSALICELIRRS</sequence>
<dbReference type="AlphaFoldDB" id="A0AB38A6N2"/>
<feature type="region of interest" description="Disordered" evidence="1">
    <location>
        <begin position="246"/>
        <end position="285"/>
    </location>
</feature>
<keyword evidence="2" id="KW-0472">Membrane</keyword>
<feature type="transmembrane region" description="Helical" evidence="2">
    <location>
        <begin position="164"/>
        <end position="184"/>
    </location>
</feature>
<keyword evidence="2" id="KW-1133">Transmembrane helix</keyword>
<feature type="compositionally biased region" description="Acidic residues" evidence="1">
    <location>
        <begin position="630"/>
        <end position="639"/>
    </location>
</feature>
<feature type="region of interest" description="Disordered" evidence="1">
    <location>
        <begin position="599"/>
        <end position="620"/>
    </location>
</feature>
<evidence type="ECO:0000256" key="2">
    <source>
        <dbReference type="SAM" id="Phobius"/>
    </source>
</evidence>
<proteinExistence type="predicted"/>
<dbReference type="EMBL" id="FNSH01000001">
    <property type="protein sequence ID" value="SEB70512.1"/>
    <property type="molecule type" value="Genomic_DNA"/>
</dbReference>
<dbReference type="SUPFAM" id="SSF53187">
    <property type="entry name" value="Zn-dependent exopeptidases"/>
    <property type="match status" value="2"/>
</dbReference>
<feature type="transmembrane region" description="Helical" evidence="2">
    <location>
        <begin position="190"/>
        <end position="211"/>
    </location>
</feature>